<evidence type="ECO:0000256" key="2">
    <source>
        <dbReference type="ARBA" id="ARBA00022679"/>
    </source>
</evidence>
<proteinExistence type="predicted"/>
<keyword evidence="1" id="KW-0723">Serine/threonine-protein kinase</keyword>
<evidence type="ECO:0000256" key="3">
    <source>
        <dbReference type="ARBA" id="ARBA00022777"/>
    </source>
</evidence>
<dbReference type="Pfam" id="PF02816">
    <property type="entry name" value="Alpha_kinase"/>
    <property type="match status" value="1"/>
</dbReference>
<dbReference type="PROSITE" id="PS51158">
    <property type="entry name" value="ALPHA_KINASE"/>
    <property type="match status" value="1"/>
</dbReference>
<comment type="caution">
    <text evidence="6">The sequence shown here is derived from an EMBL/GenBank/DDBJ whole genome shotgun (WGS) entry which is preliminary data.</text>
</comment>
<sequence>MTGLLRVEKVKIAPTVAVLLFNLVALCMKDGACVPCMTHLVVQTPGLGVHGFYHGTVLAMKRFSNVGRGRDRVTLDENACETQKEAERLLEVATYLTEFKALAEERQVDIGDDLSVTDCTLMVEVPGQANDAPCEASGYTSEEAVAAASHMNSAESTVLADIQTTKAVIANGQASQVLFDLMTHTSGGASGVGDNGQDGINKFVEQHACSRRCRDLGLTNLHPESDVEDSADESD</sequence>
<evidence type="ECO:0000256" key="4">
    <source>
        <dbReference type="SAM" id="SignalP"/>
    </source>
</evidence>
<name>A0AAD7BGH8_9AGAR</name>
<keyword evidence="2" id="KW-0808">Transferase</keyword>
<evidence type="ECO:0000313" key="6">
    <source>
        <dbReference type="EMBL" id="KAJ7620261.1"/>
    </source>
</evidence>
<dbReference type="EMBL" id="JARKIF010000017">
    <property type="protein sequence ID" value="KAJ7620261.1"/>
    <property type="molecule type" value="Genomic_DNA"/>
</dbReference>
<feature type="chain" id="PRO_5041940800" description="Alpha-type protein kinase domain-containing protein" evidence="4">
    <location>
        <begin position="34"/>
        <end position="235"/>
    </location>
</feature>
<protein>
    <recommendedName>
        <fullName evidence="5">Alpha-type protein kinase domain-containing protein</fullName>
    </recommendedName>
</protein>
<evidence type="ECO:0000256" key="1">
    <source>
        <dbReference type="ARBA" id="ARBA00022527"/>
    </source>
</evidence>
<keyword evidence="4" id="KW-0732">Signal</keyword>
<reference evidence="6" key="1">
    <citation type="submission" date="2023-03" db="EMBL/GenBank/DDBJ databases">
        <title>Massive genome expansion in bonnet fungi (Mycena s.s.) driven by repeated elements and novel gene families across ecological guilds.</title>
        <authorList>
            <consortium name="Lawrence Berkeley National Laboratory"/>
            <person name="Harder C.B."/>
            <person name="Miyauchi S."/>
            <person name="Viragh M."/>
            <person name="Kuo A."/>
            <person name="Thoen E."/>
            <person name="Andreopoulos B."/>
            <person name="Lu D."/>
            <person name="Skrede I."/>
            <person name="Drula E."/>
            <person name="Henrissat B."/>
            <person name="Morin E."/>
            <person name="Kohler A."/>
            <person name="Barry K."/>
            <person name="LaButti K."/>
            <person name="Morin E."/>
            <person name="Salamov A."/>
            <person name="Lipzen A."/>
            <person name="Mereny Z."/>
            <person name="Hegedus B."/>
            <person name="Baldrian P."/>
            <person name="Stursova M."/>
            <person name="Weitz H."/>
            <person name="Taylor A."/>
            <person name="Grigoriev I.V."/>
            <person name="Nagy L.G."/>
            <person name="Martin F."/>
            <person name="Kauserud H."/>
        </authorList>
    </citation>
    <scope>NUCLEOTIDE SEQUENCE</scope>
    <source>
        <strain evidence="6">9284</strain>
    </source>
</reference>
<dbReference type="GO" id="GO:0005524">
    <property type="term" value="F:ATP binding"/>
    <property type="evidence" value="ECO:0007669"/>
    <property type="project" value="InterPro"/>
</dbReference>
<dbReference type="InterPro" id="IPR011009">
    <property type="entry name" value="Kinase-like_dom_sf"/>
</dbReference>
<dbReference type="Proteomes" id="UP001221142">
    <property type="component" value="Unassembled WGS sequence"/>
</dbReference>
<dbReference type="AlphaFoldDB" id="A0AAD7BGH8"/>
<evidence type="ECO:0000259" key="5">
    <source>
        <dbReference type="PROSITE" id="PS51158"/>
    </source>
</evidence>
<feature type="signal peptide" evidence="4">
    <location>
        <begin position="1"/>
        <end position="33"/>
    </location>
</feature>
<dbReference type="SUPFAM" id="SSF56112">
    <property type="entry name" value="Protein kinase-like (PK-like)"/>
    <property type="match status" value="1"/>
</dbReference>
<accession>A0AAD7BGH8</accession>
<organism evidence="6 7">
    <name type="scientific">Roridomyces roridus</name>
    <dbReference type="NCBI Taxonomy" id="1738132"/>
    <lineage>
        <taxon>Eukaryota</taxon>
        <taxon>Fungi</taxon>
        <taxon>Dikarya</taxon>
        <taxon>Basidiomycota</taxon>
        <taxon>Agaricomycotina</taxon>
        <taxon>Agaricomycetes</taxon>
        <taxon>Agaricomycetidae</taxon>
        <taxon>Agaricales</taxon>
        <taxon>Marasmiineae</taxon>
        <taxon>Mycenaceae</taxon>
        <taxon>Roridomyces</taxon>
    </lineage>
</organism>
<dbReference type="Gene3D" id="3.20.200.10">
    <property type="entry name" value="MHCK/EF2 kinase"/>
    <property type="match status" value="1"/>
</dbReference>
<gene>
    <name evidence="6" type="ORF">FB45DRAFT_871298</name>
</gene>
<keyword evidence="7" id="KW-1185">Reference proteome</keyword>
<dbReference type="InterPro" id="IPR004166">
    <property type="entry name" value="a-kinase_dom"/>
</dbReference>
<keyword evidence="3" id="KW-0418">Kinase</keyword>
<feature type="domain" description="Alpha-type protein kinase" evidence="5">
    <location>
        <begin position="1"/>
        <end position="221"/>
    </location>
</feature>
<evidence type="ECO:0000313" key="7">
    <source>
        <dbReference type="Proteomes" id="UP001221142"/>
    </source>
</evidence>
<dbReference type="GO" id="GO:0004674">
    <property type="term" value="F:protein serine/threonine kinase activity"/>
    <property type="evidence" value="ECO:0007669"/>
    <property type="project" value="UniProtKB-KW"/>
</dbReference>